<dbReference type="Pfam" id="PF00440">
    <property type="entry name" value="TetR_N"/>
    <property type="match status" value="1"/>
</dbReference>
<evidence type="ECO:0000256" key="1">
    <source>
        <dbReference type="ARBA" id="ARBA00023015"/>
    </source>
</evidence>
<dbReference type="Gene3D" id="1.10.357.10">
    <property type="entry name" value="Tetracycline Repressor, domain 2"/>
    <property type="match status" value="1"/>
</dbReference>
<dbReference type="Gene3D" id="1.10.10.60">
    <property type="entry name" value="Homeodomain-like"/>
    <property type="match status" value="1"/>
</dbReference>
<dbReference type="GO" id="GO:0003700">
    <property type="term" value="F:DNA-binding transcription factor activity"/>
    <property type="evidence" value="ECO:0007669"/>
    <property type="project" value="TreeGrafter"/>
</dbReference>
<keyword evidence="7" id="KW-1185">Reference proteome</keyword>
<gene>
    <name evidence="6" type="ORF">WH95_02720</name>
</gene>
<dbReference type="PROSITE" id="PS01081">
    <property type="entry name" value="HTH_TETR_1"/>
    <property type="match status" value="1"/>
</dbReference>
<dbReference type="FunFam" id="1.10.10.60:FF:000141">
    <property type="entry name" value="TetR family transcriptional regulator"/>
    <property type="match status" value="1"/>
</dbReference>
<name>A0A0M2R9C9_9PROT</name>
<dbReference type="GO" id="GO:0000976">
    <property type="term" value="F:transcription cis-regulatory region binding"/>
    <property type="evidence" value="ECO:0007669"/>
    <property type="project" value="TreeGrafter"/>
</dbReference>
<dbReference type="InterPro" id="IPR009057">
    <property type="entry name" value="Homeodomain-like_sf"/>
</dbReference>
<feature type="DNA-binding region" description="H-T-H motif" evidence="4">
    <location>
        <begin position="74"/>
        <end position="93"/>
    </location>
</feature>
<evidence type="ECO:0000313" key="7">
    <source>
        <dbReference type="Proteomes" id="UP000034491"/>
    </source>
</evidence>
<dbReference type="SUPFAM" id="SSF48498">
    <property type="entry name" value="Tetracyclin repressor-like, C-terminal domain"/>
    <property type="match status" value="1"/>
</dbReference>
<dbReference type="InterPro" id="IPR023772">
    <property type="entry name" value="DNA-bd_HTH_TetR-type_CS"/>
</dbReference>
<keyword evidence="2 4" id="KW-0238">DNA-binding</keyword>
<dbReference type="PANTHER" id="PTHR30055:SF146">
    <property type="entry name" value="HTH-TYPE TRANSCRIPTIONAL DUAL REGULATOR CECR"/>
    <property type="match status" value="1"/>
</dbReference>
<evidence type="ECO:0000256" key="4">
    <source>
        <dbReference type="PROSITE-ProRule" id="PRU00335"/>
    </source>
</evidence>
<evidence type="ECO:0000259" key="5">
    <source>
        <dbReference type="PROSITE" id="PS50977"/>
    </source>
</evidence>
<dbReference type="PROSITE" id="PS50977">
    <property type="entry name" value="HTH_TETR_2"/>
    <property type="match status" value="1"/>
</dbReference>
<dbReference type="SUPFAM" id="SSF46689">
    <property type="entry name" value="Homeodomain-like"/>
    <property type="match status" value="1"/>
</dbReference>
<dbReference type="Proteomes" id="UP000034491">
    <property type="component" value="Unassembled WGS sequence"/>
</dbReference>
<keyword evidence="3" id="KW-0804">Transcription</keyword>
<dbReference type="InterPro" id="IPR039536">
    <property type="entry name" value="TetR_C_Proteobacteria"/>
</dbReference>
<dbReference type="PATRIC" id="fig|1549748.8.peg.1134"/>
<dbReference type="Pfam" id="PF14246">
    <property type="entry name" value="TetR_C_7"/>
    <property type="match status" value="1"/>
</dbReference>
<organism evidence="6 7">
    <name type="scientific">Kiloniella litopenaei</name>
    <dbReference type="NCBI Taxonomy" id="1549748"/>
    <lineage>
        <taxon>Bacteria</taxon>
        <taxon>Pseudomonadati</taxon>
        <taxon>Pseudomonadota</taxon>
        <taxon>Alphaproteobacteria</taxon>
        <taxon>Rhodospirillales</taxon>
        <taxon>Kiloniellaceae</taxon>
        <taxon>Kiloniella</taxon>
    </lineage>
</organism>
<dbReference type="InterPro" id="IPR001647">
    <property type="entry name" value="HTH_TetR"/>
</dbReference>
<dbReference type="RefSeq" id="WP_046502624.1">
    <property type="nucleotide sequence ID" value="NZ_LANI01000002.1"/>
</dbReference>
<dbReference type="OrthoDB" id="9816431at2"/>
<dbReference type="InterPro" id="IPR050109">
    <property type="entry name" value="HTH-type_TetR-like_transc_reg"/>
</dbReference>
<keyword evidence="1" id="KW-0805">Transcription regulation</keyword>
<sequence>MAKDNCILGGLGRRASKKEIKTDQDSVQNPSVWDRDQCLFASLGQKLSRSEKKRNDIRNAASEIFITQGFEAASMDKIAALAGVSKRTVYSHFGSKEELFAHVITNFCDLKREELDVKPDHELPLKECLVKLGTKFLHMLHYHGSVSLFRILISQAETDPSHGIEFMNTGPKISRELLATYLEEKIAAGEIAVDDPLEAAQSFYSMLFGARYLTCLVTGAPPPSPEEIDTIVDSTVERFIYGLKVTKEP</sequence>
<dbReference type="PANTHER" id="PTHR30055">
    <property type="entry name" value="HTH-TYPE TRANSCRIPTIONAL REGULATOR RUTR"/>
    <property type="match status" value="1"/>
</dbReference>
<dbReference type="AlphaFoldDB" id="A0A0M2R9C9"/>
<evidence type="ECO:0000313" key="6">
    <source>
        <dbReference type="EMBL" id="KKJ78251.1"/>
    </source>
</evidence>
<dbReference type="STRING" id="1549748.WH95_02720"/>
<comment type="caution">
    <text evidence="6">The sequence shown here is derived from an EMBL/GenBank/DDBJ whole genome shotgun (WGS) entry which is preliminary data.</text>
</comment>
<reference evidence="6 7" key="1">
    <citation type="submission" date="2015-03" db="EMBL/GenBank/DDBJ databases">
        <title>Genome sequence of Kiloniella sp. P1-1, isolated from the gut microflora of Pacific white shrimp, Penaeus vannamei.</title>
        <authorList>
            <person name="Shao Z."/>
            <person name="Wang L."/>
            <person name="Li X."/>
        </authorList>
    </citation>
    <scope>NUCLEOTIDE SEQUENCE [LARGE SCALE GENOMIC DNA]</scope>
    <source>
        <strain evidence="6 7">P1-1</strain>
    </source>
</reference>
<proteinExistence type="predicted"/>
<feature type="domain" description="HTH tetR-type" evidence="5">
    <location>
        <begin position="51"/>
        <end position="111"/>
    </location>
</feature>
<dbReference type="InterPro" id="IPR036271">
    <property type="entry name" value="Tet_transcr_reg_TetR-rel_C_sf"/>
</dbReference>
<dbReference type="PRINTS" id="PR00455">
    <property type="entry name" value="HTHTETR"/>
</dbReference>
<protein>
    <recommendedName>
        <fullName evidence="5">HTH tetR-type domain-containing protein</fullName>
    </recommendedName>
</protein>
<evidence type="ECO:0000256" key="3">
    <source>
        <dbReference type="ARBA" id="ARBA00023163"/>
    </source>
</evidence>
<dbReference type="EMBL" id="LANI01000002">
    <property type="protein sequence ID" value="KKJ78251.1"/>
    <property type="molecule type" value="Genomic_DNA"/>
</dbReference>
<accession>A0A0M2R9C9</accession>
<evidence type="ECO:0000256" key="2">
    <source>
        <dbReference type="ARBA" id="ARBA00023125"/>
    </source>
</evidence>